<dbReference type="GO" id="GO:0071897">
    <property type="term" value="P:DNA biosynthetic process"/>
    <property type="evidence" value="ECO:0007669"/>
    <property type="project" value="UniProtKB-ARBA"/>
</dbReference>
<protein>
    <recommendedName>
        <fullName evidence="3">DNA-directed DNA polymerase</fullName>
    </recommendedName>
</protein>
<reference evidence="1" key="1">
    <citation type="journal article" date="2023" name="Insect Mol. Biol.">
        <title>Genome sequencing provides insights into the evolution of gene families encoding plant cell wall-degrading enzymes in longhorned beetles.</title>
        <authorList>
            <person name="Shin N.R."/>
            <person name="Okamura Y."/>
            <person name="Kirsch R."/>
            <person name="Pauchet Y."/>
        </authorList>
    </citation>
    <scope>NUCLEOTIDE SEQUENCE</scope>
    <source>
        <strain evidence="1">AMC_N1</strain>
    </source>
</reference>
<dbReference type="AlphaFoldDB" id="A0AAV8XB02"/>
<dbReference type="InterPro" id="IPR043502">
    <property type="entry name" value="DNA/RNA_pol_sf"/>
</dbReference>
<dbReference type="EMBL" id="JAPWTK010000839">
    <property type="protein sequence ID" value="KAJ8935735.1"/>
    <property type="molecule type" value="Genomic_DNA"/>
</dbReference>
<dbReference type="Proteomes" id="UP001162162">
    <property type="component" value="Unassembled WGS sequence"/>
</dbReference>
<evidence type="ECO:0000313" key="2">
    <source>
        <dbReference type="Proteomes" id="UP001162162"/>
    </source>
</evidence>
<organism evidence="1 2">
    <name type="scientific">Aromia moschata</name>
    <dbReference type="NCBI Taxonomy" id="1265417"/>
    <lineage>
        <taxon>Eukaryota</taxon>
        <taxon>Metazoa</taxon>
        <taxon>Ecdysozoa</taxon>
        <taxon>Arthropoda</taxon>
        <taxon>Hexapoda</taxon>
        <taxon>Insecta</taxon>
        <taxon>Pterygota</taxon>
        <taxon>Neoptera</taxon>
        <taxon>Endopterygota</taxon>
        <taxon>Coleoptera</taxon>
        <taxon>Polyphaga</taxon>
        <taxon>Cucujiformia</taxon>
        <taxon>Chrysomeloidea</taxon>
        <taxon>Cerambycidae</taxon>
        <taxon>Cerambycinae</taxon>
        <taxon>Callichromatini</taxon>
        <taxon>Aromia</taxon>
    </lineage>
</organism>
<dbReference type="SUPFAM" id="SSF56672">
    <property type="entry name" value="DNA/RNA polymerases"/>
    <property type="match status" value="1"/>
</dbReference>
<evidence type="ECO:0000313" key="1">
    <source>
        <dbReference type="EMBL" id="KAJ8935735.1"/>
    </source>
</evidence>
<sequence>MAELWAHPYPLEGSNGLIQTSILQHYLMIRQSDISWKTFYSTWFKRCWLATLHTKKRYVIHYRNLKYALSYGILKKIFKLMNNAVFGKTMENIEKRSIVKLVMRWDDRYGAEALI</sequence>
<gene>
    <name evidence="1" type="ORF">NQ318_010585</name>
</gene>
<keyword evidence="2" id="KW-1185">Reference proteome</keyword>
<proteinExistence type="predicted"/>
<accession>A0AAV8XB02</accession>
<comment type="caution">
    <text evidence="1">The sequence shown here is derived from an EMBL/GenBank/DDBJ whole genome shotgun (WGS) entry which is preliminary data.</text>
</comment>
<name>A0AAV8XB02_9CUCU</name>
<evidence type="ECO:0008006" key="3">
    <source>
        <dbReference type="Google" id="ProtNLM"/>
    </source>
</evidence>